<reference evidence="3 4" key="1">
    <citation type="submission" date="2018-08" db="EMBL/GenBank/DDBJ databases">
        <title>A genome reference for cultivated species of the human gut microbiota.</title>
        <authorList>
            <person name="Zou Y."/>
            <person name="Xue W."/>
            <person name="Luo G."/>
        </authorList>
    </citation>
    <scope>NUCLEOTIDE SEQUENCE [LARGE SCALE GENOMIC DNA]</scope>
    <source>
        <strain evidence="3 4">AF37-2AT</strain>
    </source>
</reference>
<feature type="domain" description="VanZ-like" evidence="2">
    <location>
        <begin position="24"/>
        <end position="189"/>
    </location>
</feature>
<organism evidence="3 4">
    <name type="scientific">Sellimonas intestinalis</name>
    <dbReference type="NCBI Taxonomy" id="1653434"/>
    <lineage>
        <taxon>Bacteria</taxon>
        <taxon>Bacillati</taxon>
        <taxon>Bacillota</taxon>
        <taxon>Clostridia</taxon>
        <taxon>Lachnospirales</taxon>
        <taxon>Lachnospiraceae</taxon>
        <taxon>Sellimonas</taxon>
    </lineage>
</organism>
<evidence type="ECO:0000313" key="4">
    <source>
        <dbReference type="Proteomes" id="UP000261080"/>
    </source>
</evidence>
<gene>
    <name evidence="3" type="ORF">DW016_05460</name>
</gene>
<feature type="transmembrane region" description="Helical" evidence="1">
    <location>
        <begin position="20"/>
        <end position="38"/>
    </location>
</feature>
<comment type="caution">
    <text evidence="3">The sequence shown here is derived from an EMBL/GenBank/DDBJ whole genome shotgun (WGS) entry which is preliminary data.</text>
</comment>
<sequence length="205" mass="23728">MLISIIQSILTNILKAIYEPFGFALLLAVFFMFFYLFAKATSWTKAVKIWWEMFRKSKRFRHLFLLSFYVALMLFRTLLNRSIWSNPLSNILGGWGLYGDDGEMTTEAIENIALFLPFTALLYWTFPEKFVDHRSTVRMIGRALVISFSVSLGIESLQLLFCLGTFQLSDLCYNSIGGTVGGLVYLVFRKGYKVWRKKRCGENEL</sequence>
<dbReference type="EMBL" id="QVLX01000002">
    <property type="protein sequence ID" value="RGE89069.1"/>
    <property type="molecule type" value="Genomic_DNA"/>
</dbReference>
<dbReference type="AlphaFoldDB" id="A0A3E3K5E5"/>
<accession>A0A3E3K5E5</accession>
<keyword evidence="1" id="KW-0472">Membrane</keyword>
<dbReference type="InterPro" id="IPR006976">
    <property type="entry name" value="VanZ-like"/>
</dbReference>
<proteinExistence type="predicted"/>
<name>A0A3E3K5E5_9FIRM</name>
<keyword evidence="1" id="KW-1133">Transmembrane helix</keyword>
<evidence type="ECO:0000256" key="1">
    <source>
        <dbReference type="SAM" id="Phobius"/>
    </source>
</evidence>
<protein>
    <submittedName>
        <fullName evidence="3">VanZ family protein</fullName>
    </submittedName>
</protein>
<keyword evidence="1" id="KW-0812">Transmembrane</keyword>
<evidence type="ECO:0000313" key="3">
    <source>
        <dbReference type="EMBL" id="RGE89069.1"/>
    </source>
</evidence>
<dbReference type="Pfam" id="PF04892">
    <property type="entry name" value="VanZ"/>
    <property type="match status" value="1"/>
</dbReference>
<dbReference type="Proteomes" id="UP000261080">
    <property type="component" value="Unassembled WGS sequence"/>
</dbReference>
<keyword evidence="4" id="KW-1185">Reference proteome</keyword>
<evidence type="ECO:0000259" key="2">
    <source>
        <dbReference type="Pfam" id="PF04892"/>
    </source>
</evidence>
<feature type="transmembrane region" description="Helical" evidence="1">
    <location>
        <begin position="108"/>
        <end position="127"/>
    </location>
</feature>
<feature type="transmembrane region" description="Helical" evidence="1">
    <location>
        <begin position="167"/>
        <end position="188"/>
    </location>
</feature>
<dbReference type="OrthoDB" id="1641961at2"/>
<feature type="transmembrane region" description="Helical" evidence="1">
    <location>
        <begin position="139"/>
        <end position="161"/>
    </location>
</feature>
<feature type="transmembrane region" description="Helical" evidence="1">
    <location>
        <begin position="59"/>
        <end position="79"/>
    </location>
</feature>